<dbReference type="PANTHER" id="PTHR33420:SF4">
    <property type="entry name" value="FIMBRIAL-LIKE PROTEIN FIMF"/>
    <property type="match status" value="1"/>
</dbReference>
<dbReference type="GO" id="GO:0043709">
    <property type="term" value="P:cell adhesion involved in single-species biofilm formation"/>
    <property type="evidence" value="ECO:0007669"/>
    <property type="project" value="TreeGrafter"/>
</dbReference>
<dbReference type="EMBL" id="JAVIDA010000015">
    <property type="protein sequence ID" value="MDQ9072138.1"/>
    <property type="molecule type" value="Genomic_DNA"/>
</dbReference>
<dbReference type="PANTHER" id="PTHR33420">
    <property type="entry name" value="FIMBRIAL SUBUNIT ELFA-RELATED"/>
    <property type="match status" value="1"/>
</dbReference>
<accession>A0AAW8JI88</accession>
<evidence type="ECO:0000256" key="1">
    <source>
        <dbReference type="SAM" id="SignalP"/>
    </source>
</evidence>
<dbReference type="SUPFAM" id="SSF49401">
    <property type="entry name" value="Bacterial adhesins"/>
    <property type="match status" value="1"/>
</dbReference>
<dbReference type="Gene3D" id="2.60.40.1090">
    <property type="entry name" value="Fimbrial-type adhesion domain"/>
    <property type="match status" value="1"/>
</dbReference>
<dbReference type="InterPro" id="IPR036937">
    <property type="entry name" value="Adhesion_dom_fimbrial_sf"/>
</dbReference>
<dbReference type="GO" id="GO:0009289">
    <property type="term" value="C:pilus"/>
    <property type="evidence" value="ECO:0007669"/>
    <property type="project" value="InterPro"/>
</dbReference>
<feature type="chain" id="PRO_5043914163" evidence="1">
    <location>
        <begin position="26"/>
        <end position="181"/>
    </location>
</feature>
<protein>
    <submittedName>
        <fullName evidence="3">Fimbrial protein</fullName>
    </submittedName>
</protein>
<reference evidence="3" key="1">
    <citation type="submission" date="2023-08" db="EMBL/GenBank/DDBJ databases">
        <title>Emergence of clinically-relevant ST2 carbapenem-resistant Acinetobacter baumannii strains in hospital sewages in Zhejiang, East of China.</title>
        <authorList>
            <person name="Kaichao C."/>
            <person name="Zhang R."/>
        </authorList>
    </citation>
    <scope>NUCLEOTIDE SEQUENCE</scope>
    <source>
        <strain evidence="3">M-SY-60</strain>
    </source>
</reference>
<dbReference type="AlphaFoldDB" id="A0AAW8JI88"/>
<evidence type="ECO:0000313" key="4">
    <source>
        <dbReference type="Proteomes" id="UP001243195"/>
    </source>
</evidence>
<comment type="caution">
    <text evidence="3">The sequence shown here is derived from an EMBL/GenBank/DDBJ whole genome shotgun (WGS) entry which is preliminary data.</text>
</comment>
<dbReference type="Pfam" id="PF00419">
    <property type="entry name" value="Fimbrial"/>
    <property type="match status" value="1"/>
</dbReference>
<feature type="signal peptide" evidence="1">
    <location>
        <begin position="1"/>
        <end position="25"/>
    </location>
</feature>
<dbReference type="RefSeq" id="WP_004868265.1">
    <property type="nucleotide sequence ID" value="NZ_BBLI01000042.1"/>
</dbReference>
<proteinExistence type="predicted"/>
<evidence type="ECO:0000259" key="2">
    <source>
        <dbReference type="Pfam" id="PF00419"/>
    </source>
</evidence>
<dbReference type="InterPro" id="IPR000259">
    <property type="entry name" value="Adhesion_dom_fimbrial"/>
</dbReference>
<dbReference type="Proteomes" id="UP001243195">
    <property type="component" value="Unassembled WGS sequence"/>
</dbReference>
<keyword evidence="1" id="KW-0732">Signal</keyword>
<evidence type="ECO:0000313" key="3">
    <source>
        <dbReference type="EMBL" id="MDQ9072138.1"/>
    </source>
</evidence>
<sequence>MKNITKVMMSLMLINCLNISNPAYANTSIELAKINIELYGVVTTASCGVLESEQEKYVKLGTISSKNLSQTGDQSAPIPFQFEMRNCPPDGSVTIRFDGVKDTDNIELLALENVTNKASNIAIEIRDQDKNRLAIGQQSTRFKVDADGHASALFYANYIVTKGQATAGSANANAQFSIQYD</sequence>
<dbReference type="InterPro" id="IPR008966">
    <property type="entry name" value="Adhesion_dom_sf"/>
</dbReference>
<dbReference type="GeneID" id="84211102"/>
<gene>
    <name evidence="3" type="ORF">RFH51_11775</name>
</gene>
<name>A0AAW8JI88_9GAMM</name>
<feature type="domain" description="Fimbrial-type adhesion" evidence="2">
    <location>
        <begin position="36"/>
        <end position="181"/>
    </location>
</feature>
<dbReference type="InterPro" id="IPR050263">
    <property type="entry name" value="Bact_Fimbrial_Adh_Pro"/>
</dbReference>
<organism evidence="3 4">
    <name type="scientific">Acinetobacter gerneri</name>
    <dbReference type="NCBI Taxonomy" id="202952"/>
    <lineage>
        <taxon>Bacteria</taxon>
        <taxon>Pseudomonadati</taxon>
        <taxon>Pseudomonadota</taxon>
        <taxon>Gammaproteobacteria</taxon>
        <taxon>Moraxellales</taxon>
        <taxon>Moraxellaceae</taxon>
        <taxon>Acinetobacter</taxon>
    </lineage>
</organism>